<dbReference type="KEGG" id="xcb:XC_3492"/>
<dbReference type="PANTHER" id="PTHR35006">
    <property type="entry name" value="GLYOXALASE FAMILY PROTEIN (AFU_ORTHOLOGUE AFUA_5G14830)"/>
    <property type="match status" value="1"/>
</dbReference>
<gene>
    <name evidence="2" type="ordered locus">XC_3492</name>
</gene>
<dbReference type="PANTHER" id="PTHR35006:SF4">
    <property type="entry name" value="BLR7706 PROTEIN"/>
    <property type="match status" value="1"/>
</dbReference>
<dbReference type="InterPro" id="IPR029068">
    <property type="entry name" value="Glyas_Bleomycin-R_OHBP_Dase"/>
</dbReference>
<dbReference type="InterPro" id="IPR037523">
    <property type="entry name" value="VOC_core"/>
</dbReference>
<evidence type="ECO:0000313" key="2">
    <source>
        <dbReference type="EMBL" id="AAY50535.1"/>
    </source>
</evidence>
<dbReference type="Pfam" id="PF00903">
    <property type="entry name" value="Glyoxalase"/>
    <property type="match status" value="1"/>
</dbReference>
<dbReference type="InterPro" id="IPR004360">
    <property type="entry name" value="Glyas_Fos-R_dOase_dom"/>
</dbReference>
<sequence length="157" mass="16059">MTARGSAASIAPHTPCSHPLGRIAMLHHLSLGVSAIDTSVTFYDAVLGALGYVRVWSDLAPGTDDQAVGYGWAGGGDKLALKQSTAVPLAAGAGFHLAFSAASTAAVDAFYAAALQYGGRCNGAPGLRPDYGDDYYAAFVIDPDGHRIEAVHNQPAG</sequence>
<reference evidence="2 3" key="1">
    <citation type="journal article" date="2005" name="Genome Res.">
        <title>Comparative and functional genomic analyses of the pathogenicity of phytopathogen Xanthomonas campestris pv. campestris.</title>
        <authorList>
            <person name="Qian W."/>
            <person name="Jia Y."/>
            <person name="Ren S.X."/>
            <person name="He Y.Q."/>
            <person name="Feng J.X."/>
            <person name="Lu L.F."/>
            <person name="Sun Q."/>
            <person name="Ying G."/>
            <person name="Tang D.J."/>
            <person name="Tang H."/>
            <person name="Wu W."/>
            <person name="Hao P."/>
            <person name="Wang L."/>
            <person name="Jiang B.L."/>
            <person name="Zeng S."/>
            <person name="Gu W.Y."/>
            <person name="Lu G."/>
            <person name="Rong L."/>
            <person name="Tian Y."/>
            <person name="Yao Z."/>
            <person name="Fu G."/>
            <person name="Chen B."/>
            <person name="Fang R."/>
            <person name="Qiang B."/>
            <person name="Chen Z."/>
            <person name="Zhao G.P."/>
            <person name="Tang J.L."/>
            <person name="He C."/>
        </authorList>
    </citation>
    <scope>NUCLEOTIDE SEQUENCE [LARGE SCALE GENOMIC DNA]</scope>
    <source>
        <strain evidence="2 3">8004</strain>
    </source>
</reference>
<dbReference type="Gene3D" id="3.10.180.10">
    <property type="entry name" value="2,3-Dihydroxybiphenyl 1,2-Dioxygenase, domain 1"/>
    <property type="match status" value="1"/>
</dbReference>
<dbReference type="PROSITE" id="PS51819">
    <property type="entry name" value="VOC"/>
    <property type="match status" value="1"/>
</dbReference>
<dbReference type="Proteomes" id="UP000000420">
    <property type="component" value="Chromosome"/>
</dbReference>
<organism evidence="2 3">
    <name type="scientific">Xanthomonas campestris pv. campestris (strain 8004)</name>
    <dbReference type="NCBI Taxonomy" id="314565"/>
    <lineage>
        <taxon>Bacteria</taxon>
        <taxon>Pseudomonadati</taxon>
        <taxon>Pseudomonadota</taxon>
        <taxon>Gammaproteobacteria</taxon>
        <taxon>Lysobacterales</taxon>
        <taxon>Lysobacteraceae</taxon>
        <taxon>Xanthomonas</taxon>
    </lineage>
</organism>
<protein>
    <recommendedName>
        <fullName evidence="1">VOC domain-containing protein</fullName>
    </recommendedName>
</protein>
<name>A0A0H2XCB5_XANC8</name>
<dbReference type="HOGENOM" id="CLU_046006_6_1_6"/>
<dbReference type="SUPFAM" id="SSF54593">
    <property type="entry name" value="Glyoxalase/Bleomycin resistance protein/Dihydroxybiphenyl dioxygenase"/>
    <property type="match status" value="1"/>
</dbReference>
<proteinExistence type="predicted"/>
<evidence type="ECO:0000259" key="1">
    <source>
        <dbReference type="PROSITE" id="PS51819"/>
    </source>
</evidence>
<dbReference type="EMBL" id="CP000050">
    <property type="protein sequence ID" value="AAY50535.1"/>
    <property type="molecule type" value="Genomic_DNA"/>
</dbReference>
<evidence type="ECO:0000313" key="3">
    <source>
        <dbReference type="Proteomes" id="UP000000420"/>
    </source>
</evidence>
<dbReference type="AlphaFoldDB" id="A0A0H2XCB5"/>
<feature type="domain" description="VOC" evidence="1">
    <location>
        <begin position="25"/>
        <end position="153"/>
    </location>
</feature>
<dbReference type="CDD" id="cd07262">
    <property type="entry name" value="VOC_like"/>
    <property type="match status" value="1"/>
</dbReference>
<accession>A0A0H2XCB5</accession>